<dbReference type="AlphaFoldDB" id="A0A0F9AJG0"/>
<proteinExistence type="predicted"/>
<dbReference type="Pfam" id="PF04127">
    <property type="entry name" value="DFP"/>
    <property type="match status" value="1"/>
</dbReference>
<gene>
    <name evidence="2" type="ORF">LCGC14_2643040</name>
</gene>
<evidence type="ECO:0000313" key="2">
    <source>
        <dbReference type="EMBL" id="KKK98410.1"/>
    </source>
</evidence>
<feature type="domain" description="DNA/pantothenate metabolism flavoprotein C-terminal" evidence="1">
    <location>
        <begin position="170"/>
        <end position="367"/>
    </location>
</feature>
<reference evidence="2" key="1">
    <citation type="journal article" date="2015" name="Nature">
        <title>Complex archaea that bridge the gap between prokaryotes and eukaryotes.</title>
        <authorList>
            <person name="Spang A."/>
            <person name="Saw J.H."/>
            <person name="Jorgensen S.L."/>
            <person name="Zaremba-Niedzwiedzka K."/>
            <person name="Martijn J."/>
            <person name="Lind A.E."/>
            <person name="van Eijk R."/>
            <person name="Schleper C."/>
            <person name="Guy L."/>
            <person name="Ettema T.J."/>
        </authorList>
    </citation>
    <scope>NUCLEOTIDE SEQUENCE</scope>
</reference>
<dbReference type="SUPFAM" id="SSF102645">
    <property type="entry name" value="CoaB-like"/>
    <property type="match status" value="1"/>
</dbReference>
<protein>
    <recommendedName>
        <fullName evidence="1">DNA/pantothenate metabolism flavoprotein C-terminal domain-containing protein</fullName>
    </recommendedName>
</protein>
<dbReference type="EMBL" id="LAZR01045628">
    <property type="protein sequence ID" value="KKK98410.1"/>
    <property type="molecule type" value="Genomic_DNA"/>
</dbReference>
<dbReference type="GO" id="GO:0003824">
    <property type="term" value="F:catalytic activity"/>
    <property type="evidence" value="ECO:0007669"/>
    <property type="project" value="UniProtKB-ARBA"/>
</dbReference>
<comment type="caution">
    <text evidence="2">The sequence shown here is derived from an EMBL/GenBank/DDBJ whole genome shotgun (WGS) entry which is preliminary data.</text>
</comment>
<dbReference type="InterPro" id="IPR035929">
    <property type="entry name" value="CoaB-like_sf"/>
</dbReference>
<name>A0A0F9AJG0_9ZZZZ</name>
<dbReference type="InterPro" id="IPR007085">
    <property type="entry name" value="DNA/pantothenate-metab_flavo_C"/>
</dbReference>
<dbReference type="GO" id="GO:0015937">
    <property type="term" value="P:coenzyme A biosynthetic process"/>
    <property type="evidence" value="ECO:0007669"/>
    <property type="project" value="UniProtKB-ARBA"/>
</dbReference>
<accession>A0A0F9AJG0</accession>
<sequence length="373" mass="39749">TRGHPYCESNTYTDARGSRHCRTCQAARKELRVLKTCRKPNWSGAVATMRDDHVRNAIEVAIGIALWSGRSTISAIWSPGGLARFGLPTRNIIAVSAGATSMRTCRTWLLPRATTHTVLSRSRCGWWWRTDCLTARPVGISGEIIASLCPLPPSRTGLRPGGKKAEQRITGEYLDDVRFISNRSSGKMGHAIARAAAARGAHVTLISGPTALGVPLGVSYVPVTSADEMRKAVLDEVEGAHALIMSAAVADFAPAGRAGGKGPKEEIDGIELIRNPDILAEVGALDMNNKKPIIVGFAAEAGADTARAEEKRRAKGADYMVFNDISDPEAGFDVDTNKITILGNGSPVSHPLMSKEDAAHVVLDLVSDHESAG</sequence>
<organism evidence="2">
    <name type="scientific">marine sediment metagenome</name>
    <dbReference type="NCBI Taxonomy" id="412755"/>
    <lineage>
        <taxon>unclassified sequences</taxon>
        <taxon>metagenomes</taxon>
        <taxon>ecological metagenomes</taxon>
    </lineage>
</organism>
<feature type="non-terminal residue" evidence="2">
    <location>
        <position position="1"/>
    </location>
</feature>
<evidence type="ECO:0000259" key="1">
    <source>
        <dbReference type="Pfam" id="PF04127"/>
    </source>
</evidence>
<dbReference type="Gene3D" id="3.40.50.10300">
    <property type="entry name" value="CoaB-like"/>
    <property type="match status" value="1"/>
</dbReference>